<dbReference type="GO" id="GO:0016491">
    <property type="term" value="F:oxidoreductase activity"/>
    <property type="evidence" value="ECO:0007669"/>
    <property type="project" value="InterPro"/>
</dbReference>
<dbReference type="InterPro" id="IPR000866">
    <property type="entry name" value="AhpC/TSA"/>
</dbReference>
<sequence>MFRKILFTALLFPLFATAQHTIKGTFSPAEDFKWAILYKVSPTNSLYTTNTEVDKEGKFTLQLDSTVTKGMYRLVYALPQEIFNFDIIYNGEEDIELTFTESEGAVYTASNENMLLASYEAEMSKVQTEINKQYANGYKAVKKSFQVLETLQNEFENASEGTIASHFIKANKPYIPSKPETIEEYIANAKTNYFKNIDFNNTTLQSSRFLGAYCFNYIQGFVGKDDNLPTAYENNIDTVFGQIQNTEPSFQQALLQRLWEKFVDVNRIPTANYIAENYLIPVSQSLNDTEMVRELTLFKNLSIGVKAPDFSWNEEKEGKTVSESLYTVEGAQKYVVAFWSSACSHCLKEMPKLHTSLKGLEPGSVKVIAVGLEEEPYDWKNRIYDYPDFTNVLGLGKWENEIGNKYAVDSTPSFFLLDEKKQIIAKPESTEELIKLLEAPSK</sequence>
<dbReference type="InterPro" id="IPR013766">
    <property type="entry name" value="Thioredoxin_domain"/>
</dbReference>
<name>A0A1G7DJD5_9FLAO</name>
<dbReference type="PANTHER" id="PTHR42852:SF6">
    <property type="entry name" value="THIOL:DISULFIDE INTERCHANGE PROTEIN DSBE"/>
    <property type="match status" value="1"/>
</dbReference>
<dbReference type="PROSITE" id="PS51352">
    <property type="entry name" value="THIOREDOXIN_2"/>
    <property type="match status" value="1"/>
</dbReference>
<evidence type="ECO:0000256" key="2">
    <source>
        <dbReference type="ARBA" id="ARBA00022748"/>
    </source>
</evidence>
<dbReference type="GO" id="GO:0030313">
    <property type="term" value="C:cell envelope"/>
    <property type="evidence" value="ECO:0007669"/>
    <property type="project" value="UniProtKB-SubCell"/>
</dbReference>
<comment type="subcellular location">
    <subcellularLocation>
        <location evidence="1">Cell envelope</location>
    </subcellularLocation>
</comment>
<dbReference type="Pfam" id="PF00578">
    <property type="entry name" value="AhpC-TSA"/>
    <property type="match status" value="1"/>
</dbReference>
<evidence type="ECO:0000256" key="3">
    <source>
        <dbReference type="ARBA" id="ARBA00023157"/>
    </source>
</evidence>
<evidence type="ECO:0000256" key="5">
    <source>
        <dbReference type="SAM" id="SignalP"/>
    </source>
</evidence>
<evidence type="ECO:0000256" key="4">
    <source>
        <dbReference type="ARBA" id="ARBA00023284"/>
    </source>
</evidence>
<protein>
    <submittedName>
        <fullName evidence="7">AhpC/TSA family protein</fullName>
    </submittedName>
</protein>
<feature type="signal peptide" evidence="5">
    <location>
        <begin position="1"/>
        <end position="18"/>
    </location>
</feature>
<dbReference type="GO" id="GO:0017004">
    <property type="term" value="P:cytochrome complex assembly"/>
    <property type="evidence" value="ECO:0007669"/>
    <property type="project" value="UniProtKB-KW"/>
</dbReference>
<proteinExistence type="predicted"/>
<gene>
    <name evidence="7" type="ORF">SAMN05421855_1011019</name>
</gene>
<keyword evidence="3" id="KW-1015">Disulfide bond</keyword>
<accession>A0A1G7DJD5</accession>
<dbReference type="SUPFAM" id="SSF52833">
    <property type="entry name" value="Thioredoxin-like"/>
    <property type="match status" value="1"/>
</dbReference>
<dbReference type="OrthoDB" id="6399635at2"/>
<keyword evidence="2" id="KW-0201">Cytochrome c-type biogenesis</keyword>
<evidence type="ECO:0000256" key="1">
    <source>
        <dbReference type="ARBA" id="ARBA00004196"/>
    </source>
</evidence>
<feature type="chain" id="PRO_5011614655" evidence="5">
    <location>
        <begin position="19"/>
        <end position="442"/>
    </location>
</feature>
<keyword evidence="4" id="KW-0676">Redox-active center</keyword>
<evidence type="ECO:0000259" key="6">
    <source>
        <dbReference type="PROSITE" id="PS51352"/>
    </source>
</evidence>
<feature type="domain" description="Thioredoxin" evidence="6">
    <location>
        <begin position="301"/>
        <end position="442"/>
    </location>
</feature>
<dbReference type="PANTHER" id="PTHR42852">
    <property type="entry name" value="THIOL:DISULFIDE INTERCHANGE PROTEIN DSBE"/>
    <property type="match status" value="1"/>
</dbReference>
<dbReference type="CDD" id="cd02966">
    <property type="entry name" value="TlpA_like_family"/>
    <property type="match status" value="1"/>
</dbReference>
<reference evidence="7 8" key="1">
    <citation type="submission" date="2016-10" db="EMBL/GenBank/DDBJ databases">
        <authorList>
            <person name="de Groot N.N."/>
        </authorList>
    </citation>
    <scope>NUCLEOTIDE SEQUENCE [LARGE SCALE GENOMIC DNA]</scope>
    <source>
        <strain evidence="7 8">DSM 16195</strain>
    </source>
</reference>
<dbReference type="AlphaFoldDB" id="A0A1G7DJD5"/>
<dbReference type="RefSeq" id="WP_093141333.1">
    <property type="nucleotide sequence ID" value="NZ_BMWO01000001.1"/>
</dbReference>
<evidence type="ECO:0000313" key="8">
    <source>
        <dbReference type="Proteomes" id="UP000199321"/>
    </source>
</evidence>
<dbReference type="GO" id="GO:0016209">
    <property type="term" value="F:antioxidant activity"/>
    <property type="evidence" value="ECO:0007669"/>
    <property type="project" value="InterPro"/>
</dbReference>
<keyword evidence="8" id="KW-1185">Reference proteome</keyword>
<organism evidence="7 8">
    <name type="scientific">Ulvibacter litoralis</name>
    <dbReference type="NCBI Taxonomy" id="227084"/>
    <lineage>
        <taxon>Bacteria</taxon>
        <taxon>Pseudomonadati</taxon>
        <taxon>Bacteroidota</taxon>
        <taxon>Flavobacteriia</taxon>
        <taxon>Flavobacteriales</taxon>
        <taxon>Flavobacteriaceae</taxon>
        <taxon>Ulvibacter</taxon>
    </lineage>
</organism>
<dbReference type="EMBL" id="FNBA01000001">
    <property type="protein sequence ID" value="SDE51677.1"/>
    <property type="molecule type" value="Genomic_DNA"/>
</dbReference>
<dbReference type="Gene3D" id="3.40.30.10">
    <property type="entry name" value="Glutaredoxin"/>
    <property type="match status" value="1"/>
</dbReference>
<dbReference type="Proteomes" id="UP000199321">
    <property type="component" value="Unassembled WGS sequence"/>
</dbReference>
<evidence type="ECO:0000313" key="7">
    <source>
        <dbReference type="EMBL" id="SDE51677.1"/>
    </source>
</evidence>
<dbReference type="InterPro" id="IPR050553">
    <property type="entry name" value="Thioredoxin_ResA/DsbE_sf"/>
</dbReference>
<dbReference type="InterPro" id="IPR036249">
    <property type="entry name" value="Thioredoxin-like_sf"/>
</dbReference>
<keyword evidence="5" id="KW-0732">Signal</keyword>
<dbReference type="STRING" id="227084.SAMN05421855_1011019"/>